<name>A0A1G7N7W5_9BACL</name>
<gene>
    <name evidence="1" type="ORF">SAMN04488542_11555</name>
</gene>
<evidence type="ECO:0000313" key="1">
    <source>
        <dbReference type="EMBL" id="SDF70155.1"/>
    </source>
</evidence>
<sequence length="95" mass="11047">MKSILDELYRANLKPEERMVPTDPDYRPLNRKISELKEEVKKRLSESDFEVLEQIFDLTGESHSMLTNTAFVQGFRMGALVMVEVFCGEVKSFKE</sequence>
<protein>
    <submittedName>
        <fullName evidence="1">Uncharacterized protein</fullName>
    </submittedName>
</protein>
<accession>A0A1G7N7W5</accession>
<dbReference type="Pfam" id="PF20648">
    <property type="entry name" value="DUF6809"/>
    <property type="match status" value="1"/>
</dbReference>
<dbReference type="Proteomes" id="UP000198972">
    <property type="component" value="Unassembled WGS sequence"/>
</dbReference>
<evidence type="ECO:0000313" key="2">
    <source>
        <dbReference type="Proteomes" id="UP000198972"/>
    </source>
</evidence>
<reference evidence="1 2" key="1">
    <citation type="submission" date="2016-10" db="EMBL/GenBank/DDBJ databases">
        <authorList>
            <person name="de Groot N.N."/>
        </authorList>
    </citation>
    <scope>NUCLEOTIDE SEQUENCE [LARGE SCALE GENOMIC DNA]</scope>
    <source>
        <strain evidence="1 2">DSM 28129</strain>
    </source>
</reference>
<proteinExistence type="predicted"/>
<dbReference type="OrthoDB" id="9795830at2"/>
<dbReference type="AlphaFoldDB" id="A0A1G7N7W5"/>
<dbReference type="InterPro" id="IPR049215">
    <property type="entry name" value="DUF6809"/>
</dbReference>
<dbReference type="RefSeq" id="WP_091231314.1">
    <property type="nucleotide sequence ID" value="NZ_FNBG01000015.1"/>
</dbReference>
<organism evidence="1 2">
    <name type="scientific">Fontibacillus panacisegetis</name>
    <dbReference type="NCBI Taxonomy" id="670482"/>
    <lineage>
        <taxon>Bacteria</taxon>
        <taxon>Bacillati</taxon>
        <taxon>Bacillota</taxon>
        <taxon>Bacilli</taxon>
        <taxon>Bacillales</taxon>
        <taxon>Paenibacillaceae</taxon>
        <taxon>Fontibacillus</taxon>
    </lineage>
</organism>
<dbReference type="EMBL" id="FNBG01000015">
    <property type="protein sequence ID" value="SDF70155.1"/>
    <property type="molecule type" value="Genomic_DNA"/>
</dbReference>
<keyword evidence="2" id="KW-1185">Reference proteome</keyword>